<dbReference type="KEGG" id="mpro:BJP34_05200"/>
<dbReference type="Pfam" id="PF06803">
    <property type="entry name" value="DUF1232"/>
    <property type="match status" value="1"/>
</dbReference>
<evidence type="ECO:0000256" key="3">
    <source>
        <dbReference type="ARBA" id="ARBA00022989"/>
    </source>
</evidence>
<dbReference type="OrthoDB" id="573033at2"/>
<feature type="domain" description="DUF1232" evidence="7">
    <location>
        <begin position="22"/>
        <end position="58"/>
    </location>
</feature>
<dbReference type="AlphaFoldDB" id="A0A1D8TMP7"/>
<evidence type="ECO:0000256" key="4">
    <source>
        <dbReference type="ARBA" id="ARBA00023136"/>
    </source>
</evidence>
<proteinExistence type="predicted"/>
<evidence type="ECO:0000313" key="9">
    <source>
        <dbReference type="Proteomes" id="UP000177870"/>
    </source>
</evidence>
<accession>A0A1D8TMP7</accession>
<feature type="compositionally biased region" description="Basic and acidic residues" evidence="5">
    <location>
        <begin position="79"/>
        <end position="92"/>
    </location>
</feature>
<dbReference type="EMBL" id="CP017599">
    <property type="protein sequence ID" value="AOW98928.1"/>
    <property type="molecule type" value="Genomic_DNA"/>
</dbReference>
<evidence type="ECO:0000313" key="8">
    <source>
        <dbReference type="EMBL" id="AOW98928.1"/>
    </source>
</evidence>
<keyword evidence="2 6" id="KW-0812">Transmembrane</keyword>
<reference evidence="9" key="1">
    <citation type="submission" date="2016-10" db="EMBL/GenBank/DDBJ databases">
        <title>Comparative genomics uncovers the prolific and rare metabolic potential of the cyanobacterial genus Moorea.</title>
        <authorList>
            <person name="Leao T."/>
            <person name="Castelao G."/>
            <person name="Korobeynikov A."/>
            <person name="Monroe E.A."/>
            <person name="Podell S."/>
            <person name="Glukhov E."/>
            <person name="Allen E."/>
            <person name="Gerwick W.H."/>
            <person name="Gerwick L."/>
        </authorList>
    </citation>
    <scope>NUCLEOTIDE SEQUENCE [LARGE SCALE GENOMIC DNA]</scope>
    <source>
        <strain evidence="9">PAL-8-15-08-1</strain>
    </source>
</reference>
<evidence type="ECO:0000256" key="2">
    <source>
        <dbReference type="ARBA" id="ARBA00022692"/>
    </source>
</evidence>
<gene>
    <name evidence="8" type="ORF">BJP34_05200</name>
</gene>
<dbReference type="GO" id="GO:0012505">
    <property type="term" value="C:endomembrane system"/>
    <property type="evidence" value="ECO:0007669"/>
    <property type="project" value="UniProtKB-SubCell"/>
</dbReference>
<name>A0A1D8TMP7_9CYAN</name>
<keyword evidence="4 6" id="KW-0472">Membrane</keyword>
<keyword evidence="3 6" id="KW-1133">Transmembrane helix</keyword>
<comment type="subcellular location">
    <subcellularLocation>
        <location evidence="1">Endomembrane system</location>
        <topology evidence="1">Multi-pass membrane protein</topology>
    </subcellularLocation>
</comment>
<dbReference type="RefSeq" id="WP_070391430.1">
    <property type="nucleotide sequence ID" value="NZ_CP017599.1"/>
</dbReference>
<evidence type="ECO:0000256" key="5">
    <source>
        <dbReference type="SAM" id="MobiDB-lite"/>
    </source>
</evidence>
<protein>
    <recommendedName>
        <fullName evidence="7">DUF1232 domain-containing protein</fullName>
    </recommendedName>
</protein>
<dbReference type="STRING" id="1458985.BJP34_05200"/>
<dbReference type="InterPro" id="IPR010652">
    <property type="entry name" value="DUF1232"/>
</dbReference>
<evidence type="ECO:0000256" key="6">
    <source>
        <dbReference type="SAM" id="Phobius"/>
    </source>
</evidence>
<evidence type="ECO:0000256" key="1">
    <source>
        <dbReference type="ARBA" id="ARBA00004127"/>
    </source>
</evidence>
<evidence type="ECO:0000259" key="7">
    <source>
        <dbReference type="Pfam" id="PF06803"/>
    </source>
</evidence>
<dbReference type="Proteomes" id="UP000177870">
    <property type="component" value="Chromosome"/>
</dbReference>
<organism evidence="8 9">
    <name type="scientific">Moorena producens PAL-8-15-08-1</name>
    <dbReference type="NCBI Taxonomy" id="1458985"/>
    <lineage>
        <taxon>Bacteria</taxon>
        <taxon>Bacillati</taxon>
        <taxon>Cyanobacteriota</taxon>
        <taxon>Cyanophyceae</taxon>
        <taxon>Coleofasciculales</taxon>
        <taxon>Coleofasciculaceae</taxon>
        <taxon>Moorena</taxon>
    </lineage>
</organism>
<feature type="region of interest" description="Disordered" evidence="5">
    <location>
        <begin position="79"/>
        <end position="98"/>
    </location>
</feature>
<sequence length="98" mass="11405">MNNPIQSFYNWYRNTIRHSKYRWWIILGTLVYFLSPIDISPDFIPIIGQIDDIAVITLLVSELSQWLIDFAKTRQSEKIANDSQDPEVKTVDVDSMGV</sequence>
<feature type="transmembrane region" description="Helical" evidence="6">
    <location>
        <begin position="21"/>
        <end position="37"/>
    </location>
</feature>